<dbReference type="EMBL" id="AMZH03012025">
    <property type="protein sequence ID" value="RRT51798.1"/>
    <property type="molecule type" value="Genomic_DNA"/>
</dbReference>
<evidence type="ECO:0000313" key="1">
    <source>
        <dbReference type="EMBL" id="RRT51798.1"/>
    </source>
</evidence>
<organism evidence="1 2">
    <name type="scientific">Ensete ventricosum</name>
    <name type="common">Abyssinian banana</name>
    <name type="synonym">Musa ensete</name>
    <dbReference type="NCBI Taxonomy" id="4639"/>
    <lineage>
        <taxon>Eukaryota</taxon>
        <taxon>Viridiplantae</taxon>
        <taxon>Streptophyta</taxon>
        <taxon>Embryophyta</taxon>
        <taxon>Tracheophyta</taxon>
        <taxon>Spermatophyta</taxon>
        <taxon>Magnoliopsida</taxon>
        <taxon>Liliopsida</taxon>
        <taxon>Zingiberales</taxon>
        <taxon>Musaceae</taxon>
        <taxon>Ensete</taxon>
    </lineage>
</organism>
<proteinExistence type="predicted"/>
<dbReference type="Proteomes" id="UP000287651">
    <property type="component" value="Unassembled WGS sequence"/>
</dbReference>
<reference evidence="1 2" key="1">
    <citation type="journal article" date="2014" name="Agronomy (Basel)">
        <title>A Draft Genome Sequence for Ensete ventricosum, the Drought-Tolerant Tree Against Hunger.</title>
        <authorList>
            <person name="Harrison J."/>
            <person name="Moore K.A."/>
            <person name="Paszkiewicz K."/>
            <person name="Jones T."/>
            <person name="Grant M."/>
            <person name="Ambacheew D."/>
            <person name="Muzemil S."/>
            <person name="Studholme D.J."/>
        </authorList>
    </citation>
    <scope>NUCLEOTIDE SEQUENCE [LARGE SCALE GENOMIC DNA]</scope>
</reference>
<accession>A0A426YJ93</accession>
<gene>
    <name evidence="1" type="ORF">B296_00001556</name>
</gene>
<dbReference type="AlphaFoldDB" id="A0A426YJ93"/>
<sequence>MRVDRVRFAFSLQRRGKEMDSEYIFRWNYTNSMRRTESPGFSLLVPGPILVYSRRWSKADLGLGGERLDPFPFQGDPYKQGSKDITPGQRSLSLDALPGAGYSTADKAPLKLKQQHKNFSPIILVLLYY</sequence>
<comment type="caution">
    <text evidence="1">The sequence shown here is derived from an EMBL/GenBank/DDBJ whole genome shotgun (WGS) entry which is preliminary data.</text>
</comment>
<protein>
    <submittedName>
        <fullName evidence="1">Uncharacterized protein</fullName>
    </submittedName>
</protein>
<evidence type="ECO:0000313" key="2">
    <source>
        <dbReference type="Proteomes" id="UP000287651"/>
    </source>
</evidence>
<name>A0A426YJ93_ENSVE</name>